<evidence type="ECO:0000256" key="8">
    <source>
        <dbReference type="ARBA" id="ARBA00023065"/>
    </source>
</evidence>
<feature type="transmembrane region" description="Helical" evidence="13">
    <location>
        <begin position="114"/>
        <end position="133"/>
    </location>
</feature>
<feature type="transmembrane region" description="Helical" evidence="13">
    <location>
        <begin position="139"/>
        <end position="165"/>
    </location>
</feature>
<protein>
    <submittedName>
        <fullName evidence="15">Sodium-coupled monocarboxylate transporter 1-like</fullName>
    </submittedName>
</protein>
<dbReference type="InterPro" id="IPR038377">
    <property type="entry name" value="Na/Glc_symporter_sf"/>
</dbReference>
<organism evidence="14 15">
    <name type="scientific">Aplysia californica</name>
    <name type="common">California sea hare</name>
    <dbReference type="NCBI Taxonomy" id="6500"/>
    <lineage>
        <taxon>Eukaryota</taxon>
        <taxon>Metazoa</taxon>
        <taxon>Spiralia</taxon>
        <taxon>Lophotrochozoa</taxon>
        <taxon>Mollusca</taxon>
        <taxon>Gastropoda</taxon>
        <taxon>Heterobranchia</taxon>
        <taxon>Euthyneura</taxon>
        <taxon>Tectipleura</taxon>
        <taxon>Aplysiida</taxon>
        <taxon>Aplysioidea</taxon>
        <taxon>Aplysiidae</taxon>
        <taxon>Aplysia</taxon>
    </lineage>
</organism>
<proteinExistence type="inferred from homology"/>
<gene>
    <name evidence="15" type="primary">LOC118477530</name>
</gene>
<dbReference type="GeneID" id="118477530"/>
<feature type="transmembrane region" description="Helical" evidence="13">
    <location>
        <begin position="76"/>
        <end position="102"/>
    </location>
</feature>
<feature type="region of interest" description="Disordered" evidence="12">
    <location>
        <begin position="367"/>
        <end position="397"/>
    </location>
</feature>
<comment type="subcellular location">
    <subcellularLocation>
        <location evidence="1">Cell membrane</location>
        <topology evidence="1">Multi-pass membrane protein</topology>
    </subcellularLocation>
</comment>
<accession>A0ABM1VRS3</accession>
<evidence type="ECO:0000256" key="10">
    <source>
        <dbReference type="ARBA" id="ARBA00023201"/>
    </source>
</evidence>
<name>A0ABM1VRS3_APLCA</name>
<keyword evidence="5 13" id="KW-0812">Transmembrane</keyword>
<comment type="similarity">
    <text evidence="2 11">Belongs to the sodium:solute symporter (SSF) (TC 2.A.21) family.</text>
</comment>
<keyword evidence="8" id="KW-0406">Ion transport</keyword>
<evidence type="ECO:0000313" key="15">
    <source>
        <dbReference type="RefSeq" id="XP_035825115.1"/>
    </source>
</evidence>
<dbReference type="Gene3D" id="1.20.1730.10">
    <property type="entry name" value="Sodium/glucose cotransporter"/>
    <property type="match status" value="1"/>
</dbReference>
<feature type="transmembrane region" description="Helical" evidence="13">
    <location>
        <begin position="50"/>
        <end position="70"/>
    </location>
</feature>
<dbReference type="RefSeq" id="XP_035825115.1">
    <property type="nucleotide sequence ID" value="XM_035969222.1"/>
</dbReference>
<evidence type="ECO:0000256" key="12">
    <source>
        <dbReference type="SAM" id="MobiDB-lite"/>
    </source>
</evidence>
<evidence type="ECO:0000256" key="5">
    <source>
        <dbReference type="ARBA" id="ARBA00022692"/>
    </source>
</evidence>
<evidence type="ECO:0000256" key="13">
    <source>
        <dbReference type="SAM" id="Phobius"/>
    </source>
</evidence>
<evidence type="ECO:0000256" key="7">
    <source>
        <dbReference type="ARBA" id="ARBA00023053"/>
    </source>
</evidence>
<evidence type="ECO:0000256" key="11">
    <source>
        <dbReference type="RuleBase" id="RU362091"/>
    </source>
</evidence>
<feature type="transmembrane region" description="Helical" evidence="13">
    <location>
        <begin position="221"/>
        <end position="241"/>
    </location>
</feature>
<evidence type="ECO:0000256" key="2">
    <source>
        <dbReference type="ARBA" id="ARBA00006434"/>
    </source>
</evidence>
<keyword evidence="6 13" id="KW-1133">Transmembrane helix</keyword>
<reference evidence="15" key="1">
    <citation type="submission" date="2025-08" db="UniProtKB">
        <authorList>
            <consortium name="RefSeq"/>
        </authorList>
    </citation>
    <scope>IDENTIFICATION</scope>
</reference>
<evidence type="ECO:0000256" key="4">
    <source>
        <dbReference type="ARBA" id="ARBA00022475"/>
    </source>
</evidence>
<dbReference type="InterPro" id="IPR051163">
    <property type="entry name" value="Sodium:Solute_Symporter_SSF"/>
</dbReference>
<keyword evidence="10" id="KW-0739">Sodium transport</keyword>
<keyword evidence="3" id="KW-0813">Transport</keyword>
<dbReference type="PROSITE" id="PS50283">
    <property type="entry name" value="NA_SOLUT_SYMP_3"/>
    <property type="match status" value="1"/>
</dbReference>
<sequence>MAKHSFHIGDFVVFGLTIVVSIGIGIFHAFSGGRQRTTAEYLVGGRAMRFLPVAISLLVSFESSIMMLGLPAEGYVYGIQFVLSSAGLFISQVLSVFIMVPLLHPLRITSAYEVWYMGIVLFGPAVALQAGMISPVPVVLLIVAPTFFFTLSIAVYEGIVAFSYYQTKKCDPFESKQISDPNQVPTLSSGLSSLSALLWADIVHPLVGDISEVKATIIAKVSVVCVCATISIAGGLLAAFAGPLTGVFFLGCFFPRANAKGTFVGGLMSFALSSWISMGQSFSKKKKVTPWLPPASTDFCPVEGAVSNMTTTWLTSNMTSQATVYGASSLAWKKFADPAKKENILDLEMTINGVLGQDDEEVQALDSNIEGDNSNGKLTSAEEADDTNGKLQEVKQE</sequence>
<dbReference type="InterPro" id="IPR001734">
    <property type="entry name" value="Na/solute_symporter"/>
</dbReference>
<evidence type="ECO:0000313" key="14">
    <source>
        <dbReference type="Proteomes" id="UP000694888"/>
    </source>
</evidence>
<evidence type="ECO:0000256" key="1">
    <source>
        <dbReference type="ARBA" id="ARBA00004651"/>
    </source>
</evidence>
<dbReference type="Proteomes" id="UP000694888">
    <property type="component" value="Unplaced"/>
</dbReference>
<dbReference type="Pfam" id="PF00474">
    <property type="entry name" value="SSF"/>
    <property type="match status" value="1"/>
</dbReference>
<evidence type="ECO:0000256" key="6">
    <source>
        <dbReference type="ARBA" id="ARBA00022989"/>
    </source>
</evidence>
<evidence type="ECO:0000256" key="3">
    <source>
        <dbReference type="ARBA" id="ARBA00022448"/>
    </source>
</evidence>
<keyword evidence="14" id="KW-1185">Reference proteome</keyword>
<dbReference type="PANTHER" id="PTHR42985">
    <property type="entry name" value="SODIUM-COUPLED MONOCARBOXYLATE TRANSPORTER"/>
    <property type="match status" value="1"/>
</dbReference>
<feature type="transmembrane region" description="Helical" evidence="13">
    <location>
        <begin position="6"/>
        <end position="30"/>
    </location>
</feature>
<feature type="transmembrane region" description="Helical" evidence="13">
    <location>
        <begin position="261"/>
        <end position="278"/>
    </location>
</feature>
<evidence type="ECO:0000256" key="9">
    <source>
        <dbReference type="ARBA" id="ARBA00023136"/>
    </source>
</evidence>
<keyword evidence="4" id="KW-1003">Cell membrane</keyword>
<keyword evidence="7" id="KW-0915">Sodium</keyword>
<dbReference type="PANTHER" id="PTHR42985:SF40">
    <property type="entry name" value="LD47995P-RELATED"/>
    <property type="match status" value="1"/>
</dbReference>
<keyword evidence="9 13" id="KW-0472">Membrane</keyword>